<dbReference type="FunFam" id="3.40.50.1980:FF:000019">
    <property type="entry name" value="Histidinol dehydrogenase, chloroplastic"/>
    <property type="match status" value="1"/>
</dbReference>
<dbReference type="InterPro" id="IPR016161">
    <property type="entry name" value="Ald_DH/histidinol_DH"/>
</dbReference>
<feature type="binding site" evidence="11 16">
    <location>
        <position position="259"/>
    </location>
    <ligand>
        <name>Zn(2+)</name>
        <dbReference type="ChEBI" id="CHEBI:29105"/>
    </ligand>
</feature>
<keyword evidence="9 11" id="KW-0368">Histidine biosynthesis</keyword>
<evidence type="ECO:0000256" key="9">
    <source>
        <dbReference type="ARBA" id="ARBA00023102"/>
    </source>
</evidence>
<evidence type="ECO:0000256" key="6">
    <source>
        <dbReference type="ARBA" id="ARBA00022833"/>
    </source>
</evidence>
<proteinExistence type="inferred from homology"/>
<dbReference type="GO" id="GO:0004399">
    <property type="term" value="F:histidinol dehydrogenase activity"/>
    <property type="evidence" value="ECO:0007669"/>
    <property type="project" value="UniProtKB-UniRule"/>
</dbReference>
<feature type="active site" description="Proton acceptor" evidence="11 13">
    <location>
        <position position="323"/>
    </location>
</feature>
<dbReference type="OrthoDB" id="9805269at2"/>
<dbReference type="InterPro" id="IPR012131">
    <property type="entry name" value="Hstdl_DH"/>
</dbReference>
<evidence type="ECO:0000256" key="7">
    <source>
        <dbReference type="ARBA" id="ARBA00023002"/>
    </source>
</evidence>
<dbReference type="CDD" id="cd06572">
    <property type="entry name" value="Histidinol_dh"/>
    <property type="match status" value="1"/>
</dbReference>
<protein>
    <recommendedName>
        <fullName evidence="3 11">Histidinol dehydrogenase</fullName>
        <shortName evidence="11">HDH</shortName>
        <ecNumber evidence="3 11">1.1.1.23</ecNumber>
    </recommendedName>
</protein>
<comment type="caution">
    <text evidence="18">The sequence shown here is derived from an EMBL/GenBank/DDBJ whole genome shotgun (WGS) entry which is preliminary data.</text>
</comment>
<dbReference type="FunFam" id="3.40.50.1980:FF:000001">
    <property type="entry name" value="Histidinol dehydrogenase"/>
    <property type="match status" value="1"/>
</dbReference>
<dbReference type="GO" id="GO:0005829">
    <property type="term" value="C:cytosol"/>
    <property type="evidence" value="ECO:0007669"/>
    <property type="project" value="TreeGrafter"/>
</dbReference>
<feature type="binding site" evidence="11 15">
    <location>
        <position position="411"/>
    </location>
    <ligand>
        <name>substrate</name>
    </ligand>
</feature>
<keyword evidence="4 11" id="KW-0028">Amino-acid biosynthesis</keyword>
<dbReference type="Proteomes" id="UP000324595">
    <property type="component" value="Unassembled WGS sequence"/>
</dbReference>
<dbReference type="InterPro" id="IPR001692">
    <property type="entry name" value="Histidinol_DH_CS"/>
</dbReference>
<comment type="catalytic activity">
    <reaction evidence="10 11">
        <text>L-histidinol + 2 NAD(+) + H2O = L-histidine + 2 NADH + 3 H(+)</text>
        <dbReference type="Rhea" id="RHEA:20641"/>
        <dbReference type="ChEBI" id="CHEBI:15377"/>
        <dbReference type="ChEBI" id="CHEBI:15378"/>
        <dbReference type="ChEBI" id="CHEBI:57540"/>
        <dbReference type="ChEBI" id="CHEBI:57595"/>
        <dbReference type="ChEBI" id="CHEBI:57699"/>
        <dbReference type="ChEBI" id="CHEBI:57945"/>
        <dbReference type="EC" id="1.1.1.23"/>
    </reaction>
</comment>
<dbReference type="NCBIfam" id="TIGR00069">
    <property type="entry name" value="hisD"/>
    <property type="match status" value="1"/>
</dbReference>
<feature type="binding site" evidence="11 14">
    <location>
        <position position="123"/>
    </location>
    <ligand>
        <name>NAD(+)</name>
        <dbReference type="ChEBI" id="CHEBI:57540"/>
    </ligand>
</feature>
<comment type="function">
    <text evidence="11">Catalyzes the sequential NAD-dependent oxidations of L-histidinol to L-histidinaldehyde and then to L-histidine.</text>
</comment>
<reference evidence="18 19" key="1">
    <citation type="submission" date="2019-07" db="EMBL/GenBank/DDBJ databases">
        <title>Genomic Encyclopedia of Archaeal and Bacterial Type Strains, Phase II (KMG-II): from individual species to whole genera.</title>
        <authorList>
            <person name="Goeker M."/>
        </authorList>
    </citation>
    <scope>NUCLEOTIDE SEQUENCE [LARGE SCALE GENOMIC DNA]</scope>
    <source>
        <strain evidence="18 19">DSM 21935</strain>
    </source>
</reference>
<dbReference type="UniPathway" id="UPA00031">
    <property type="reaction ID" value="UER00014"/>
</dbReference>
<name>A0A5D3YHH4_9BACT</name>
<sequence>MRQYTYSNLTEEQIQKLCQRPKMDFNSIFEQVEPIIQRVTEEGDDGINHFTTKFDGVTPDPLVISPENQQINLDNKIKEAIDTAFDNIYKFHKAQLPSTLEVETMSGVECKRVTRPIQRVGLYVPGGTAILPSTLMMLGIPAMLAGCSTIAIATPPQKDGSIADEILYIAQKVGATHLLKAGGAQAVAGMALGTESVPKVDKILGPGNQYVTAAKMMLQNSEAQIAIDMPAGPSEVLVIADGSANPEFVAADLLSQAEHGKDSQVVLLATANFDWNTCKQAIAKQMDDLPRKEVAQKAIEQSFSITVENIEQAFTFSNQYAPEHLIIQCKNPQQFEEKIINAGSVFLGHWTPESAGDYASGTNHTLPTYGYARMFSGVSVDSFIKQITMQKITEDGLQALGPTVEKLAEIEGLQAHKNAVSIRLADINK</sequence>
<evidence type="ECO:0000256" key="5">
    <source>
        <dbReference type="ARBA" id="ARBA00022723"/>
    </source>
</evidence>
<evidence type="ECO:0000256" key="15">
    <source>
        <dbReference type="PIRSR" id="PIRSR000099-3"/>
    </source>
</evidence>
<dbReference type="PANTHER" id="PTHR21256:SF2">
    <property type="entry name" value="HISTIDINE BIOSYNTHESIS TRIFUNCTIONAL PROTEIN"/>
    <property type="match status" value="1"/>
</dbReference>
<dbReference type="HAMAP" id="MF_01024">
    <property type="entry name" value="HisD"/>
    <property type="match status" value="1"/>
</dbReference>
<dbReference type="RefSeq" id="WP_148899551.1">
    <property type="nucleotide sequence ID" value="NZ_VNHY01000004.1"/>
</dbReference>
<dbReference type="PROSITE" id="PS00611">
    <property type="entry name" value="HISOL_DEHYDROGENASE"/>
    <property type="match status" value="1"/>
</dbReference>
<comment type="cofactor">
    <cofactor evidence="11 16">
        <name>Zn(2+)</name>
        <dbReference type="ChEBI" id="CHEBI:29105"/>
    </cofactor>
    <text evidence="11 16">Binds 1 zinc ion per subunit.</text>
</comment>
<feature type="binding site" evidence="11 15">
    <location>
        <position position="416"/>
    </location>
    <ligand>
        <name>substrate</name>
    </ligand>
</feature>
<keyword evidence="19" id="KW-1185">Reference proteome</keyword>
<dbReference type="EC" id="1.1.1.23" evidence="3 11"/>
<gene>
    <name evidence="11" type="primary">hisD</name>
    <name evidence="18" type="ORF">LX73_2222</name>
</gene>
<feature type="binding site" evidence="11 15">
    <location>
        <position position="256"/>
    </location>
    <ligand>
        <name>substrate</name>
    </ligand>
</feature>
<evidence type="ECO:0000313" key="19">
    <source>
        <dbReference type="Proteomes" id="UP000324595"/>
    </source>
</evidence>
<feature type="binding site" evidence="11 15">
    <location>
        <position position="234"/>
    </location>
    <ligand>
        <name>substrate</name>
    </ligand>
</feature>
<dbReference type="PANTHER" id="PTHR21256">
    <property type="entry name" value="HISTIDINOL DEHYDROGENASE HDH"/>
    <property type="match status" value="1"/>
</dbReference>
<feature type="binding site" evidence="11 15">
    <location>
        <position position="259"/>
    </location>
    <ligand>
        <name>substrate</name>
    </ligand>
</feature>
<evidence type="ECO:0000256" key="16">
    <source>
        <dbReference type="PIRSR" id="PIRSR000099-4"/>
    </source>
</evidence>
<feature type="binding site" evidence="11 15">
    <location>
        <position position="357"/>
    </location>
    <ligand>
        <name>substrate</name>
    </ligand>
</feature>
<evidence type="ECO:0000256" key="1">
    <source>
        <dbReference type="ARBA" id="ARBA00004940"/>
    </source>
</evidence>
<dbReference type="EMBL" id="VNHY01000004">
    <property type="protein sequence ID" value="TYP91979.1"/>
    <property type="molecule type" value="Genomic_DNA"/>
</dbReference>
<dbReference type="FunFam" id="1.20.5.1300:FF:000002">
    <property type="entry name" value="Histidinol dehydrogenase, chloroplastic"/>
    <property type="match status" value="1"/>
</dbReference>
<feature type="binding site" evidence="11 14">
    <location>
        <position position="208"/>
    </location>
    <ligand>
        <name>NAD(+)</name>
        <dbReference type="ChEBI" id="CHEBI:57540"/>
    </ligand>
</feature>
<keyword evidence="5 11" id="KW-0479">Metal-binding</keyword>
<dbReference type="PIRSF" id="PIRSF000099">
    <property type="entry name" value="Histidinol_dh"/>
    <property type="match status" value="1"/>
</dbReference>
<keyword evidence="6 11" id="KW-0862">Zinc</keyword>
<feature type="binding site" evidence="11 15">
    <location>
        <position position="324"/>
    </location>
    <ligand>
        <name>substrate</name>
    </ligand>
</feature>
<evidence type="ECO:0000256" key="11">
    <source>
        <dbReference type="HAMAP-Rule" id="MF_01024"/>
    </source>
</evidence>
<dbReference type="SUPFAM" id="SSF53720">
    <property type="entry name" value="ALDH-like"/>
    <property type="match status" value="1"/>
</dbReference>
<feature type="binding site" evidence="11 16">
    <location>
        <position position="416"/>
    </location>
    <ligand>
        <name>Zn(2+)</name>
        <dbReference type="ChEBI" id="CHEBI:29105"/>
    </ligand>
</feature>
<evidence type="ECO:0000256" key="2">
    <source>
        <dbReference type="ARBA" id="ARBA00010178"/>
    </source>
</evidence>
<dbReference type="PRINTS" id="PR00083">
    <property type="entry name" value="HOLDHDRGNASE"/>
</dbReference>
<evidence type="ECO:0000313" key="18">
    <source>
        <dbReference type="EMBL" id="TYP91979.1"/>
    </source>
</evidence>
<dbReference type="GO" id="GO:0008270">
    <property type="term" value="F:zinc ion binding"/>
    <property type="evidence" value="ECO:0007669"/>
    <property type="project" value="UniProtKB-UniRule"/>
</dbReference>
<evidence type="ECO:0000256" key="8">
    <source>
        <dbReference type="ARBA" id="ARBA00023027"/>
    </source>
</evidence>
<comment type="similarity">
    <text evidence="2 11 12 17">Belongs to the histidinol dehydrogenase family.</text>
</comment>
<evidence type="ECO:0000256" key="13">
    <source>
        <dbReference type="PIRSR" id="PIRSR000099-1"/>
    </source>
</evidence>
<evidence type="ECO:0000256" key="10">
    <source>
        <dbReference type="ARBA" id="ARBA00049489"/>
    </source>
</evidence>
<dbReference type="Pfam" id="PF00815">
    <property type="entry name" value="Histidinol_dh"/>
    <property type="match status" value="1"/>
</dbReference>
<dbReference type="GO" id="GO:0051287">
    <property type="term" value="F:NAD binding"/>
    <property type="evidence" value="ECO:0007669"/>
    <property type="project" value="InterPro"/>
</dbReference>
<keyword evidence="8 11" id="KW-0520">NAD</keyword>
<organism evidence="18 19">
    <name type="scientific">Fodinibius salinus</name>
    <dbReference type="NCBI Taxonomy" id="860790"/>
    <lineage>
        <taxon>Bacteria</taxon>
        <taxon>Pseudomonadati</taxon>
        <taxon>Balneolota</taxon>
        <taxon>Balneolia</taxon>
        <taxon>Balneolales</taxon>
        <taxon>Balneolaceae</taxon>
        <taxon>Fodinibius</taxon>
    </lineage>
</organism>
<dbReference type="Gene3D" id="3.40.50.1980">
    <property type="entry name" value="Nitrogenase molybdenum iron protein domain"/>
    <property type="match status" value="2"/>
</dbReference>
<evidence type="ECO:0000256" key="4">
    <source>
        <dbReference type="ARBA" id="ARBA00022605"/>
    </source>
</evidence>
<dbReference type="Gene3D" id="1.20.5.1300">
    <property type="match status" value="1"/>
</dbReference>
<feature type="binding site" evidence="11 16">
    <location>
        <position position="357"/>
    </location>
    <ligand>
        <name>Zn(2+)</name>
        <dbReference type="ChEBI" id="CHEBI:29105"/>
    </ligand>
</feature>
<feature type="binding site" evidence="11 16">
    <location>
        <position position="256"/>
    </location>
    <ligand>
        <name>Zn(2+)</name>
        <dbReference type="ChEBI" id="CHEBI:29105"/>
    </ligand>
</feature>
<evidence type="ECO:0000256" key="3">
    <source>
        <dbReference type="ARBA" id="ARBA00012965"/>
    </source>
</evidence>
<comment type="pathway">
    <text evidence="1 11">Amino-acid biosynthesis; L-histidine biosynthesis; L-histidine from 5-phospho-alpha-D-ribose 1-diphosphate: step 9/9.</text>
</comment>
<accession>A0A5D3YHH4</accession>
<dbReference type="InterPro" id="IPR022695">
    <property type="entry name" value="Histidinol_DH_monofunct"/>
</dbReference>
<evidence type="ECO:0000256" key="17">
    <source>
        <dbReference type="RuleBase" id="RU004175"/>
    </source>
</evidence>
<evidence type="ECO:0000256" key="12">
    <source>
        <dbReference type="PIRNR" id="PIRNR000099"/>
    </source>
</evidence>
<dbReference type="GO" id="GO:0000105">
    <property type="term" value="P:L-histidine biosynthetic process"/>
    <property type="evidence" value="ECO:0007669"/>
    <property type="project" value="UniProtKB-UniRule"/>
</dbReference>
<feature type="binding site" evidence="11 14">
    <location>
        <position position="185"/>
    </location>
    <ligand>
        <name>NAD(+)</name>
        <dbReference type="ChEBI" id="CHEBI:57540"/>
    </ligand>
</feature>
<evidence type="ECO:0000256" key="14">
    <source>
        <dbReference type="PIRSR" id="PIRSR000099-2"/>
    </source>
</evidence>
<feature type="active site" description="Proton acceptor" evidence="11 13">
    <location>
        <position position="324"/>
    </location>
</feature>
<keyword evidence="7 11" id="KW-0560">Oxidoreductase</keyword>
<dbReference type="AlphaFoldDB" id="A0A5D3YHH4"/>